<proteinExistence type="predicted"/>
<protein>
    <submittedName>
        <fullName evidence="1">Uncharacterized protein</fullName>
    </submittedName>
</protein>
<comment type="caution">
    <text evidence="1">The sequence shown here is derived from an EMBL/GenBank/DDBJ whole genome shotgun (WGS) entry which is preliminary data.</text>
</comment>
<evidence type="ECO:0000313" key="2">
    <source>
        <dbReference type="Proteomes" id="UP001500707"/>
    </source>
</evidence>
<dbReference type="EMBL" id="BAABCE010000005">
    <property type="protein sequence ID" value="GAA3544022.1"/>
    <property type="molecule type" value="Genomic_DNA"/>
</dbReference>
<dbReference type="Proteomes" id="UP001500707">
    <property type="component" value="Unassembled WGS sequence"/>
</dbReference>
<accession>A0ABP6VZM2</accession>
<name>A0ABP6VZM2_9ACTN</name>
<organism evidence="1 2">
    <name type="scientific">Streptomyces osmaniensis</name>
    <dbReference type="NCBI Taxonomy" id="593134"/>
    <lineage>
        <taxon>Bacteria</taxon>
        <taxon>Bacillati</taxon>
        <taxon>Actinomycetota</taxon>
        <taxon>Actinomycetes</taxon>
        <taxon>Kitasatosporales</taxon>
        <taxon>Streptomycetaceae</taxon>
        <taxon>Streptomyces</taxon>
    </lineage>
</organism>
<reference evidence="2" key="1">
    <citation type="journal article" date="2019" name="Int. J. Syst. Evol. Microbiol.">
        <title>The Global Catalogue of Microorganisms (GCM) 10K type strain sequencing project: providing services to taxonomists for standard genome sequencing and annotation.</title>
        <authorList>
            <consortium name="The Broad Institute Genomics Platform"/>
            <consortium name="The Broad Institute Genome Sequencing Center for Infectious Disease"/>
            <person name="Wu L."/>
            <person name="Ma J."/>
        </authorList>
    </citation>
    <scope>NUCLEOTIDE SEQUENCE [LARGE SCALE GENOMIC DNA]</scope>
    <source>
        <strain evidence="2">JCM 17656</strain>
    </source>
</reference>
<evidence type="ECO:0000313" key="1">
    <source>
        <dbReference type="EMBL" id="GAA3544022.1"/>
    </source>
</evidence>
<sequence length="248" mass="27348">MARPKCRQHPRQAVQAASANLHPVTRFADQLSSLFRAEMDGMIAALEEAISQGAKEEGPSESFTLPMNSFERRQLAELNTANEKQLRAMDHEAAAQLFALIPDITLGLQGWAASPVIHSQIGGTLLSTAARQHASGLNYAANEHSYRANLHSLLGGYWRRADEWLHQADQERRLGEQIGAQLTAAGLQLAIKRLELINHDAQVANAREANAVLRDKFTGEELRACEVKQTLAIFQVIDPSGLRCRPSR</sequence>
<gene>
    <name evidence="1" type="ORF">GCM10022295_27390</name>
</gene>
<keyword evidence="2" id="KW-1185">Reference proteome</keyword>